<evidence type="ECO:0000313" key="3">
    <source>
        <dbReference type="Proteomes" id="UP001156905"/>
    </source>
</evidence>
<accession>A0ABQ6AQ78</accession>
<evidence type="ECO:0000256" key="1">
    <source>
        <dbReference type="SAM" id="MobiDB-lite"/>
    </source>
</evidence>
<gene>
    <name evidence="2" type="ORF">GCM10007857_08200</name>
</gene>
<comment type="caution">
    <text evidence="2">The sequence shown here is derived from an EMBL/GenBank/DDBJ whole genome shotgun (WGS) entry which is preliminary data.</text>
</comment>
<feature type="compositionally biased region" description="Basic and acidic residues" evidence="1">
    <location>
        <begin position="12"/>
        <end position="25"/>
    </location>
</feature>
<evidence type="ECO:0000313" key="2">
    <source>
        <dbReference type="EMBL" id="GLR84110.1"/>
    </source>
</evidence>
<dbReference type="Proteomes" id="UP001156905">
    <property type="component" value="Unassembled WGS sequence"/>
</dbReference>
<organism evidence="2 3">
    <name type="scientific">Bradyrhizobium iriomotense</name>
    <dbReference type="NCBI Taxonomy" id="441950"/>
    <lineage>
        <taxon>Bacteria</taxon>
        <taxon>Pseudomonadati</taxon>
        <taxon>Pseudomonadota</taxon>
        <taxon>Alphaproteobacteria</taxon>
        <taxon>Hyphomicrobiales</taxon>
        <taxon>Nitrobacteraceae</taxon>
        <taxon>Bradyrhizobium</taxon>
    </lineage>
</organism>
<protein>
    <submittedName>
        <fullName evidence="2">Uncharacterized protein</fullName>
    </submittedName>
</protein>
<dbReference type="RefSeq" id="WP_284261379.1">
    <property type="nucleotide sequence ID" value="NZ_BSOW01000002.1"/>
</dbReference>
<sequence>MEEFFRFIQQSGRERSRLIREDSGDRVVPSAPVGEQGKKPPGQVSSGINAGVAS</sequence>
<reference evidence="3" key="1">
    <citation type="journal article" date="2019" name="Int. J. Syst. Evol. Microbiol.">
        <title>The Global Catalogue of Microorganisms (GCM) 10K type strain sequencing project: providing services to taxonomists for standard genome sequencing and annotation.</title>
        <authorList>
            <consortium name="The Broad Institute Genomics Platform"/>
            <consortium name="The Broad Institute Genome Sequencing Center for Infectious Disease"/>
            <person name="Wu L."/>
            <person name="Ma J."/>
        </authorList>
    </citation>
    <scope>NUCLEOTIDE SEQUENCE [LARGE SCALE GENOMIC DNA]</scope>
    <source>
        <strain evidence="3">NBRC 102520</strain>
    </source>
</reference>
<feature type="region of interest" description="Disordered" evidence="1">
    <location>
        <begin position="11"/>
        <end position="54"/>
    </location>
</feature>
<proteinExistence type="predicted"/>
<keyword evidence="3" id="KW-1185">Reference proteome</keyword>
<name>A0ABQ6AQ78_9BRAD</name>
<dbReference type="EMBL" id="BSOW01000002">
    <property type="protein sequence ID" value="GLR84110.1"/>
    <property type="molecule type" value="Genomic_DNA"/>
</dbReference>